<protein>
    <submittedName>
        <fullName evidence="1">Uncharacterized protein</fullName>
    </submittedName>
</protein>
<proteinExistence type="predicted"/>
<comment type="caution">
    <text evidence="1">The sequence shown here is derived from an EMBL/GenBank/DDBJ whole genome shotgun (WGS) entry which is preliminary data.</text>
</comment>
<evidence type="ECO:0000313" key="1">
    <source>
        <dbReference type="EMBL" id="MBA4495924.1"/>
    </source>
</evidence>
<gene>
    <name evidence="1" type="ORF">H1191_16665</name>
</gene>
<organism evidence="1 2">
    <name type="scientific">Paenactinomyces guangxiensis</name>
    <dbReference type="NCBI Taxonomy" id="1490290"/>
    <lineage>
        <taxon>Bacteria</taxon>
        <taxon>Bacillati</taxon>
        <taxon>Bacillota</taxon>
        <taxon>Bacilli</taxon>
        <taxon>Bacillales</taxon>
        <taxon>Thermoactinomycetaceae</taxon>
        <taxon>Paenactinomyces</taxon>
    </lineage>
</organism>
<name>A0A7W1WTU2_9BACL</name>
<evidence type="ECO:0000313" key="2">
    <source>
        <dbReference type="Proteomes" id="UP000535491"/>
    </source>
</evidence>
<dbReference type="AlphaFoldDB" id="A0A7W1WTU2"/>
<reference evidence="1 2" key="1">
    <citation type="submission" date="2020-07" db="EMBL/GenBank/DDBJ databases">
        <authorList>
            <person name="Feng H."/>
        </authorList>
    </citation>
    <scope>NUCLEOTIDE SEQUENCE [LARGE SCALE GENOMIC DNA]</scope>
    <source>
        <strain evidence="2">s-10</strain>
    </source>
</reference>
<dbReference type="EMBL" id="JACEIQ010000020">
    <property type="protein sequence ID" value="MBA4495924.1"/>
    <property type="molecule type" value="Genomic_DNA"/>
</dbReference>
<dbReference type="Proteomes" id="UP000535491">
    <property type="component" value="Unassembled WGS sequence"/>
</dbReference>
<dbReference type="RefSeq" id="WP_181753865.1">
    <property type="nucleotide sequence ID" value="NZ_JACEIQ010000020.1"/>
</dbReference>
<accession>A0A7W1WTU2</accession>
<keyword evidence="2" id="KW-1185">Reference proteome</keyword>
<sequence length="148" mass="18301">MGQIIDLEQIRTVRRDRIRNEALKRFPWREMERISRDVLEPMVRFWSEKKRHILLELVYRSVYEAFVYGMLEAKNARGHLRDLSDSHTWDDIYRLFYQENCQQLMQQMVNQFAIFQWLDEWRCESVCLLLEYLIRVWFIEGLQFSDKS</sequence>